<feature type="domain" description="Chromosomal replication initiator protein DnaA ATPAse" evidence="1">
    <location>
        <begin position="27"/>
        <end position="170"/>
    </location>
</feature>
<dbReference type="InterPro" id="IPR027417">
    <property type="entry name" value="P-loop_NTPase"/>
</dbReference>
<protein>
    <submittedName>
        <fullName evidence="3">Regulatory inactivation of DnaA Hda protein</fullName>
    </submittedName>
</protein>
<keyword evidence="4" id="KW-1185">Reference proteome</keyword>
<dbReference type="Pfam" id="PF00308">
    <property type="entry name" value="Bac_DnaA"/>
    <property type="match status" value="1"/>
</dbReference>
<evidence type="ECO:0000259" key="2">
    <source>
        <dbReference type="Pfam" id="PF22688"/>
    </source>
</evidence>
<name>A0A1H6QB95_9GAMM</name>
<dbReference type="InterPro" id="IPR013317">
    <property type="entry name" value="DnaA_dom"/>
</dbReference>
<evidence type="ECO:0000313" key="3">
    <source>
        <dbReference type="EMBL" id="SEI38084.1"/>
    </source>
</evidence>
<dbReference type="PANTHER" id="PTHR30050:SF5">
    <property type="entry name" value="DNAA REGULATORY INACTIVATOR HDA"/>
    <property type="match status" value="1"/>
</dbReference>
<accession>A0A1H6QB95</accession>
<dbReference type="GO" id="GO:0032297">
    <property type="term" value="P:negative regulation of DNA-templated DNA replication initiation"/>
    <property type="evidence" value="ECO:0007669"/>
    <property type="project" value="InterPro"/>
</dbReference>
<dbReference type="GO" id="GO:0006270">
    <property type="term" value="P:DNA replication initiation"/>
    <property type="evidence" value="ECO:0007669"/>
    <property type="project" value="TreeGrafter"/>
</dbReference>
<dbReference type="Proteomes" id="UP000242999">
    <property type="component" value="Unassembled WGS sequence"/>
</dbReference>
<proteinExistence type="predicted"/>
<dbReference type="NCBIfam" id="NF005982">
    <property type="entry name" value="PRK08084.1"/>
    <property type="match status" value="1"/>
</dbReference>
<dbReference type="NCBIfam" id="TIGR03420">
    <property type="entry name" value="DnaA_homol_Hda"/>
    <property type="match status" value="1"/>
</dbReference>
<dbReference type="InterPro" id="IPR017788">
    <property type="entry name" value="Hda"/>
</dbReference>
<dbReference type="PANTHER" id="PTHR30050">
    <property type="entry name" value="CHROMOSOMAL REPLICATION INITIATOR PROTEIN DNAA"/>
    <property type="match status" value="1"/>
</dbReference>
<evidence type="ECO:0000313" key="4">
    <source>
        <dbReference type="Proteomes" id="UP000242999"/>
    </source>
</evidence>
<dbReference type="EMBL" id="FNYH01000001">
    <property type="protein sequence ID" value="SEI38084.1"/>
    <property type="molecule type" value="Genomic_DNA"/>
</dbReference>
<dbReference type="SUPFAM" id="SSF52540">
    <property type="entry name" value="P-loop containing nucleoside triphosphate hydrolases"/>
    <property type="match status" value="1"/>
</dbReference>
<dbReference type="STRING" id="64971.SAMN05421831_101119"/>
<dbReference type="Gene3D" id="1.10.8.60">
    <property type="match status" value="1"/>
</dbReference>
<dbReference type="Pfam" id="PF22688">
    <property type="entry name" value="Hda_lid"/>
    <property type="match status" value="1"/>
</dbReference>
<sequence>MMKMGKQKYTGEIVPAQLSLSVGLRDDATLANFLAGDNQVLVAHLQQQLLTCDPQYLYIWGKKDSGRSHLLQAACHASGHQDLRSLYLPLRDLASLGIELLEGLDELDLICIDDVEAVLGQAIWEEALFHLFNRMRNKQHRLLISGNAPPQQLPTRLPDLASRLAWGLIYQVQPLDDIQKLAALQLRARQRGLELNDEVARYILHRSPRAMRELFRALEKLDRASLSAQRKLTIPFVKEAMRW</sequence>
<organism evidence="3 4">
    <name type="scientific">Allopseudospirillum japonicum</name>
    <dbReference type="NCBI Taxonomy" id="64971"/>
    <lineage>
        <taxon>Bacteria</taxon>
        <taxon>Pseudomonadati</taxon>
        <taxon>Pseudomonadota</taxon>
        <taxon>Gammaproteobacteria</taxon>
        <taxon>Oceanospirillales</taxon>
        <taxon>Oceanospirillaceae</taxon>
        <taxon>Allopseudospirillum</taxon>
    </lineage>
</organism>
<dbReference type="Gene3D" id="3.40.50.300">
    <property type="entry name" value="P-loop containing nucleotide triphosphate hydrolases"/>
    <property type="match status" value="1"/>
</dbReference>
<feature type="domain" description="Hda lid" evidence="2">
    <location>
        <begin position="177"/>
        <end position="241"/>
    </location>
</feature>
<dbReference type="AlphaFoldDB" id="A0A1H6QB95"/>
<evidence type="ECO:0000259" key="1">
    <source>
        <dbReference type="Pfam" id="PF00308"/>
    </source>
</evidence>
<gene>
    <name evidence="3" type="ORF">SAMN05421831_101119</name>
</gene>
<dbReference type="InterPro" id="IPR055199">
    <property type="entry name" value="Hda_lid"/>
</dbReference>
<reference evidence="4" key="1">
    <citation type="submission" date="2016-10" db="EMBL/GenBank/DDBJ databases">
        <authorList>
            <person name="Varghese N."/>
            <person name="Submissions S."/>
        </authorList>
    </citation>
    <scope>NUCLEOTIDE SEQUENCE [LARGE SCALE GENOMIC DNA]</scope>
    <source>
        <strain evidence="4">DSM 7165</strain>
    </source>
</reference>